<dbReference type="PRINTS" id="PR00547">
    <property type="entry name" value="XOPIOIDR"/>
</dbReference>
<dbReference type="PRINTS" id="PR00384">
    <property type="entry name" value="OPIOIDR"/>
</dbReference>
<evidence type="ECO:0000256" key="9">
    <source>
        <dbReference type="ARBA" id="ARBA00023136"/>
    </source>
</evidence>
<keyword evidence="12 20" id="KW-0675">Receptor</keyword>
<comment type="similarity">
    <text evidence="20">Belongs to the G-protein coupled receptor 1 family.</text>
</comment>
<dbReference type="GO" id="GO:0007200">
    <property type="term" value="P:phospholipase C-activating G protein-coupled receptor signaling pathway"/>
    <property type="evidence" value="ECO:0007669"/>
    <property type="project" value="Ensembl"/>
</dbReference>
<evidence type="ECO:0000256" key="17">
    <source>
        <dbReference type="ARBA" id="ARBA00030257"/>
    </source>
</evidence>
<accession>A0A7M4FUH0</accession>
<evidence type="ECO:0000256" key="5">
    <source>
        <dbReference type="ARBA" id="ARBA00022610"/>
    </source>
</evidence>
<keyword evidence="14 20" id="KW-0807">Transducer</keyword>
<evidence type="ECO:0000256" key="1">
    <source>
        <dbReference type="ARBA" id="ARBA00004541"/>
    </source>
</evidence>
<evidence type="ECO:0000256" key="19">
    <source>
        <dbReference type="ARBA" id="ARBA00043899"/>
    </source>
</evidence>
<evidence type="ECO:0000256" key="2">
    <source>
        <dbReference type="ARBA" id="ARBA00004651"/>
    </source>
</evidence>
<feature type="transmembrane region" description="Helical" evidence="21">
    <location>
        <begin position="94"/>
        <end position="112"/>
    </location>
</feature>
<keyword evidence="8 20" id="KW-0297">G-protein coupled receptor</keyword>
<evidence type="ECO:0000256" key="13">
    <source>
        <dbReference type="ARBA" id="ARBA00023180"/>
    </source>
</evidence>
<evidence type="ECO:0000256" key="10">
    <source>
        <dbReference type="ARBA" id="ARBA00023139"/>
    </source>
</evidence>
<keyword evidence="13" id="KW-0325">Glycoprotein</keyword>
<dbReference type="Proteomes" id="UP000594220">
    <property type="component" value="Unplaced"/>
</dbReference>
<dbReference type="Gene3D" id="1.20.1070.10">
    <property type="entry name" value="Rhodopsin 7-helix transmembrane proteins"/>
    <property type="match status" value="1"/>
</dbReference>
<gene>
    <name evidence="23" type="primary">OPRL1</name>
</gene>
<keyword evidence="24" id="KW-1185">Reference proteome</keyword>
<evidence type="ECO:0000256" key="7">
    <source>
        <dbReference type="ARBA" id="ARBA00022989"/>
    </source>
</evidence>
<evidence type="ECO:0000313" key="24">
    <source>
        <dbReference type="Proteomes" id="UP000594220"/>
    </source>
</evidence>
<dbReference type="InterPro" id="IPR001420">
    <property type="entry name" value="X_opioid_rcpt"/>
</dbReference>
<comment type="subcellular location">
    <subcellularLocation>
        <location evidence="2">Cell membrane</location>
        <topology evidence="2">Multi-pass membrane protein</topology>
    </subcellularLocation>
    <subcellularLocation>
        <location evidence="1">Cytoplasmic vesicle</location>
    </subcellularLocation>
</comment>
<keyword evidence="16" id="KW-0968">Cytoplasmic vesicle</keyword>
<dbReference type="GO" id="GO:0007270">
    <property type="term" value="P:neuron-neuron synaptic transmission"/>
    <property type="evidence" value="ECO:0007669"/>
    <property type="project" value="Ensembl"/>
</dbReference>
<keyword evidence="10" id="KW-0564">Palmitate</keyword>
<keyword evidence="15" id="KW-0449">Lipoprotein</keyword>
<evidence type="ECO:0000256" key="4">
    <source>
        <dbReference type="ARBA" id="ARBA00022475"/>
    </source>
</evidence>
<keyword evidence="7 21" id="KW-1133">Transmembrane helix</keyword>
<dbReference type="GO" id="GO:0042923">
    <property type="term" value="F:neuropeptide binding"/>
    <property type="evidence" value="ECO:0007669"/>
    <property type="project" value="TreeGrafter"/>
</dbReference>
<dbReference type="InterPro" id="IPR017452">
    <property type="entry name" value="GPCR_Rhodpsn_7TM"/>
</dbReference>
<feature type="transmembrane region" description="Helical" evidence="21">
    <location>
        <begin position="213"/>
        <end position="237"/>
    </location>
</feature>
<feature type="transmembrane region" description="Helical" evidence="21">
    <location>
        <begin position="297"/>
        <end position="321"/>
    </location>
</feature>
<name>A0A7M4FUH0_CROPO</name>
<dbReference type="GO" id="GO:0019233">
    <property type="term" value="P:sensory perception of pain"/>
    <property type="evidence" value="ECO:0007669"/>
    <property type="project" value="Ensembl"/>
</dbReference>
<feature type="transmembrane region" description="Helical" evidence="21">
    <location>
        <begin position="118"/>
        <end position="140"/>
    </location>
</feature>
<feature type="transmembrane region" description="Helical" evidence="21">
    <location>
        <begin position="263"/>
        <end position="285"/>
    </location>
</feature>
<protein>
    <recommendedName>
        <fullName evidence="3">Nociceptin receptor</fullName>
    </recommendedName>
    <alternativeName>
        <fullName evidence="17">Kappa-type 3 opioid receptor</fullName>
    </alternativeName>
    <alternativeName>
        <fullName evidence="18">Orphanin FQ receptor</fullName>
    </alternativeName>
</protein>
<evidence type="ECO:0000256" key="6">
    <source>
        <dbReference type="ARBA" id="ARBA00022692"/>
    </source>
</evidence>
<evidence type="ECO:0000256" key="8">
    <source>
        <dbReference type="ARBA" id="ARBA00023040"/>
    </source>
</evidence>
<evidence type="ECO:0000256" key="21">
    <source>
        <dbReference type="SAM" id="Phobius"/>
    </source>
</evidence>
<evidence type="ECO:0000256" key="12">
    <source>
        <dbReference type="ARBA" id="ARBA00023170"/>
    </source>
</evidence>
<evidence type="ECO:0000256" key="15">
    <source>
        <dbReference type="ARBA" id="ARBA00023288"/>
    </source>
</evidence>
<dbReference type="InterPro" id="IPR001418">
    <property type="entry name" value="Opioid_rcpt"/>
</dbReference>
<dbReference type="Pfam" id="PF00001">
    <property type="entry name" value="7tm_1"/>
    <property type="match status" value="1"/>
</dbReference>
<organism evidence="23 24">
    <name type="scientific">Crocodylus porosus</name>
    <name type="common">Saltwater crocodile</name>
    <name type="synonym">Estuarine crocodile</name>
    <dbReference type="NCBI Taxonomy" id="8502"/>
    <lineage>
        <taxon>Eukaryota</taxon>
        <taxon>Metazoa</taxon>
        <taxon>Chordata</taxon>
        <taxon>Craniata</taxon>
        <taxon>Vertebrata</taxon>
        <taxon>Euteleostomi</taxon>
        <taxon>Archelosauria</taxon>
        <taxon>Archosauria</taxon>
        <taxon>Crocodylia</taxon>
        <taxon>Longirostres</taxon>
        <taxon>Crocodylidae</taxon>
        <taxon>Crocodylus</taxon>
    </lineage>
</organism>
<dbReference type="GO" id="GO:0043005">
    <property type="term" value="C:neuron projection"/>
    <property type="evidence" value="ECO:0007669"/>
    <property type="project" value="TreeGrafter"/>
</dbReference>
<keyword evidence="9 21" id="KW-0472">Membrane</keyword>
<keyword evidence="5" id="KW-0085">Behavior</keyword>
<evidence type="ECO:0000256" key="11">
    <source>
        <dbReference type="ARBA" id="ARBA00023157"/>
    </source>
</evidence>
<keyword evidence="11" id="KW-1015">Disulfide bond</keyword>
<dbReference type="PRINTS" id="PR00237">
    <property type="entry name" value="GPCRRHODOPSN"/>
</dbReference>
<dbReference type="GO" id="GO:0007218">
    <property type="term" value="P:neuropeptide signaling pathway"/>
    <property type="evidence" value="ECO:0007669"/>
    <property type="project" value="TreeGrafter"/>
</dbReference>
<feature type="transmembrane region" description="Helical" evidence="21">
    <location>
        <begin position="175"/>
        <end position="193"/>
    </location>
</feature>
<evidence type="ECO:0000259" key="22">
    <source>
        <dbReference type="PROSITE" id="PS50262"/>
    </source>
</evidence>
<dbReference type="GO" id="GO:0019722">
    <property type="term" value="P:calcium-mediated signaling"/>
    <property type="evidence" value="ECO:0007669"/>
    <property type="project" value="Ensembl"/>
</dbReference>
<comment type="function">
    <text evidence="19">G-protein coupled opioid receptor that functions as a receptor for the endogenous neuropeptide nociceptin. Ligand binding causes a conformation change that triggers signaling via guanine nucleotide-binding proteins (G proteins) and modulates the activity of down-stream effectors. Signaling via G proteins mediates inhibition of adenylate cyclase activity and calcium channel activity. Arrestins modulate signaling via G proteins and mediate the activation of alternative signaling pathways that lead to the activation of MAP kinases. Plays a role in modulating nociception and the perception of pain. Plays a role in the regulation of locomotor activity by the neuropeptide nociceptin.</text>
</comment>
<evidence type="ECO:0000313" key="23">
    <source>
        <dbReference type="Ensembl" id="ENSCPRP00005008426.1"/>
    </source>
</evidence>
<dbReference type="PANTHER" id="PTHR24229:SF11">
    <property type="entry name" value="NOCICEPTIN RECEPTOR"/>
    <property type="match status" value="1"/>
</dbReference>
<evidence type="ECO:0000256" key="14">
    <source>
        <dbReference type="ARBA" id="ARBA00023224"/>
    </source>
</evidence>
<evidence type="ECO:0000256" key="3">
    <source>
        <dbReference type="ARBA" id="ARBA00021498"/>
    </source>
</evidence>
<dbReference type="OMA" id="VNICIWA"/>
<reference evidence="23" key="2">
    <citation type="submission" date="2025-09" db="UniProtKB">
        <authorList>
            <consortium name="Ensembl"/>
        </authorList>
    </citation>
    <scope>IDENTIFICATION</scope>
</reference>
<dbReference type="PANTHER" id="PTHR24229">
    <property type="entry name" value="NEUROPEPTIDES RECEPTOR"/>
    <property type="match status" value="1"/>
</dbReference>
<keyword evidence="6 20" id="KW-0812">Transmembrane</keyword>
<dbReference type="SUPFAM" id="SSF81321">
    <property type="entry name" value="Family A G protein-coupled receptor-like"/>
    <property type="match status" value="1"/>
</dbReference>
<dbReference type="PROSITE" id="PS50262">
    <property type="entry name" value="G_PROTEIN_RECEP_F1_2"/>
    <property type="match status" value="1"/>
</dbReference>
<dbReference type="AlphaFoldDB" id="A0A7M4FUH0"/>
<dbReference type="GO" id="GO:0097060">
    <property type="term" value="C:synaptic membrane"/>
    <property type="evidence" value="ECO:0007669"/>
    <property type="project" value="Ensembl"/>
</dbReference>
<dbReference type="InterPro" id="IPR000276">
    <property type="entry name" value="GPCR_Rhodpsn"/>
</dbReference>
<feature type="domain" description="G-protein coupled receptors family 1 profile" evidence="22">
    <location>
        <begin position="58"/>
        <end position="318"/>
    </location>
</feature>
<sequence length="374" mass="41564">MQLGKIGSSISSQLKGKFTPGLEYQWLVAKKLVQLLGGRSAVCSAIAIIISPGSRVNSNALSSALSVQLESKLKFPHCSLLYFRFTKMKTATNIYIFNLALADTLCLMTLPFQGTDTFLGFWPFGNVLCKIAISIDYYNMFTSTFTLTMMSVDRYIAICHPVKALDIRTAHKAKVVNVCIWALASVFGIPAMVMGSIDCLIKLPSPVGYWDPVFGVCIFLFSFMIPVLIITICYSLMIRRLKNVRVLSGSKEKDRNLRRITRMVLVVVAVFIICWTPIQIFVLVQCLGAKAESELELAISCFCTALGYANSSLNPVLYAFLDENFKKCFKKFCFPTAFRTELQMSNRMCSIAKDVAYACKNSEGTNNPVETGPL</sequence>
<evidence type="ECO:0000256" key="18">
    <source>
        <dbReference type="ARBA" id="ARBA00030580"/>
    </source>
</evidence>
<dbReference type="GeneTree" id="ENSGT00940000160661"/>
<dbReference type="GO" id="GO:0007193">
    <property type="term" value="P:adenylate cyclase-inhibiting G protein-coupled receptor signaling pathway"/>
    <property type="evidence" value="ECO:0007669"/>
    <property type="project" value="Ensembl"/>
</dbReference>
<dbReference type="PROSITE" id="PS00237">
    <property type="entry name" value="G_PROTEIN_RECEP_F1_1"/>
    <property type="match status" value="1"/>
</dbReference>
<reference evidence="23" key="1">
    <citation type="submission" date="2025-08" db="UniProtKB">
        <authorList>
            <consortium name="Ensembl"/>
        </authorList>
    </citation>
    <scope>IDENTIFICATION</scope>
</reference>
<proteinExistence type="inferred from homology"/>
<dbReference type="Ensembl" id="ENSCPRT00005009920.1">
    <property type="protein sequence ID" value="ENSCPRP00005008426.1"/>
    <property type="gene ID" value="ENSCPRG00005006014.1"/>
</dbReference>
<dbReference type="GO" id="GO:0031410">
    <property type="term" value="C:cytoplasmic vesicle"/>
    <property type="evidence" value="ECO:0007669"/>
    <property type="project" value="UniProtKB-SubCell"/>
</dbReference>
<dbReference type="GO" id="GO:0001626">
    <property type="term" value="F:nociceptin receptor activity"/>
    <property type="evidence" value="ECO:0007669"/>
    <property type="project" value="Ensembl"/>
</dbReference>
<evidence type="ECO:0000256" key="20">
    <source>
        <dbReference type="RuleBase" id="RU000688"/>
    </source>
</evidence>
<evidence type="ECO:0000256" key="16">
    <source>
        <dbReference type="ARBA" id="ARBA00023329"/>
    </source>
</evidence>
<keyword evidence="4" id="KW-1003">Cell membrane</keyword>